<reference evidence="1" key="1">
    <citation type="submission" date="2020-06" db="EMBL/GenBank/DDBJ databases">
        <title>WGS assembly of Ceratodon purpureus strain R40.</title>
        <authorList>
            <person name="Carey S.B."/>
            <person name="Jenkins J."/>
            <person name="Shu S."/>
            <person name="Lovell J.T."/>
            <person name="Sreedasyam A."/>
            <person name="Maumus F."/>
            <person name="Tiley G.P."/>
            <person name="Fernandez-Pozo N."/>
            <person name="Barry K."/>
            <person name="Chen C."/>
            <person name="Wang M."/>
            <person name="Lipzen A."/>
            <person name="Daum C."/>
            <person name="Saski C.A."/>
            <person name="Payton A.C."/>
            <person name="Mcbreen J.C."/>
            <person name="Conrad R.E."/>
            <person name="Kollar L.M."/>
            <person name="Olsson S."/>
            <person name="Huttunen S."/>
            <person name="Landis J.B."/>
            <person name="Wickett N.J."/>
            <person name="Johnson M.G."/>
            <person name="Rensing S.A."/>
            <person name="Grimwood J."/>
            <person name="Schmutz J."/>
            <person name="Mcdaniel S.F."/>
        </authorList>
    </citation>
    <scope>NUCLEOTIDE SEQUENCE</scope>
    <source>
        <strain evidence="1">R40</strain>
    </source>
</reference>
<keyword evidence="2" id="KW-1185">Reference proteome</keyword>
<dbReference type="EMBL" id="CM026422">
    <property type="protein sequence ID" value="KAG0586679.1"/>
    <property type="molecule type" value="Genomic_DNA"/>
</dbReference>
<proteinExistence type="predicted"/>
<dbReference type="Proteomes" id="UP000822688">
    <property type="component" value="Chromosome 2"/>
</dbReference>
<evidence type="ECO:0000313" key="2">
    <source>
        <dbReference type="Proteomes" id="UP000822688"/>
    </source>
</evidence>
<evidence type="ECO:0000313" key="1">
    <source>
        <dbReference type="EMBL" id="KAG0586679.1"/>
    </source>
</evidence>
<comment type="caution">
    <text evidence="1">The sequence shown here is derived from an EMBL/GenBank/DDBJ whole genome shotgun (WGS) entry which is preliminary data.</text>
</comment>
<organism evidence="1 2">
    <name type="scientific">Ceratodon purpureus</name>
    <name type="common">Fire moss</name>
    <name type="synonym">Dicranum purpureum</name>
    <dbReference type="NCBI Taxonomy" id="3225"/>
    <lineage>
        <taxon>Eukaryota</taxon>
        <taxon>Viridiplantae</taxon>
        <taxon>Streptophyta</taxon>
        <taxon>Embryophyta</taxon>
        <taxon>Bryophyta</taxon>
        <taxon>Bryophytina</taxon>
        <taxon>Bryopsida</taxon>
        <taxon>Dicranidae</taxon>
        <taxon>Pseudoditrichales</taxon>
        <taxon>Ditrichaceae</taxon>
        <taxon>Ceratodon</taxon>
    </lineage>
</organism>
<feature type="non-terminal residue" evidence="1">
    <location>
        <position position="1"/>
    </location>
</feature>
<accession>A0A8T0IUM9</accession>
<name>A0A8T0IUM9_CERPU</name>
<dbReference type="AlphaFoldDB" id="A0A8T0IUM9"/>
<gene>
    <name evidence="1" type="ORF">KC19_2G108200</name>
</gene>
<protein>
    <submittedName>
        <fullName evidence="1">Uncharacterized protein</fullName>
    </submittedName>
</protein>
<sequence length="72" mass="8326">QYLKYSPRDRAAVRRKMNPREILKILHDPDSEGDGDPMQWIERKVVSNPRAVLVVWSLAAAMEAMEAFKFPV</sequence>